<sequence>MYQNNHCVPPSLCLNPYENQLQVVIETSRSTQNVVKNFGSKMSSISVDVPTFTLGRDDLRSIIKFIYDHEHILKDFGAIKLQLGSDCNLATKKRRKTLKMSAKHHRCLIKDHDEHIYTVQKSSKAAEYSNISSDSLDVAAFWSSLTSMTDDQRTLNSSVIPGKSFFYQKSSRQYFDIHRIPSQSLLRVGKKKVTNEITPCIRRAHGPNAIFPLSSTRQNLFTLDYHHEGGKRHWYVIPVRERSQVQSACRSHCIDHGGIFINPSLLDQNRIRYHRIVQQPNEFVVLSAGTLAQSFTEDASWNESIDFALPSWINDGYADASLKLCRCRLSEEFLQPPIDTSLFRPTLVSKYTGTHLIKANDDKLILSKDDNDLEMIILQTPKSLIDDSLNDDDDLSFPYEPHISLQELQSFIQTPIVSIETPALSTCASDEDQKQSPADDSQVYYEIMDQGRFPITLYTRQSEISFEDLMLNEQLLEIDGYSNDSSCENLFLTSIFDDIGSNCDTGSDGISYEELLETLPFADEFIQMSTETSISHPTGIMPLDNEKSVDIGQRVPESDSIQRTLFVTGLNNNVTRRQLKKCFPGCVKVVIKHSHEPPHLKYAFLTHRSAATAKYNLTRRLNRSLLGCNCRVSYSVHRSILSTINQSLCDRKIVVTGIPRNVEESDLQRLFGPCHIEKYTLAREARSSASLTSPGGKSKVLTGYAFLVYSTPQEAADILRQSNQYQLHGQSLQVSQYRY</sequence>
<dbReference type="InterPro" id="IPR003347">
    <property type="entry name" value="JmjC_dom"/>
</dbReference>
<proteinExistence type="predicted"/>
<dbReference type="GO" id="GO:0032454">
    <property type="term" value="F:histone H3K9 demethylase activity"/>
    <property type="evidence" value="ECO:0007669"/>
    <property type="project" value="TreeGrafter"/>
</dbReference>
<dbReference type="GO" id="GO:0051864">
    <property type="term" value="F:histone H3K36 demethylase activity"/>
    <property type="evidence" value="ECO:0007669"/>
    <property type="project" value="TreeGrafter"/>
</dbReference>
<dbReference type="GO" id="GO:0003723">
    <property type="term" value="F:RNA binding"/>
    <property type="evidence" value="ECO:0007669"/>
    <property type="project" value="UniProtKB-UniRule"/>
</dbReference>
<dbReference type="OrthoDB" id="8951118at2759"/>
<reference evidence="4" key="1">
    <citation type="submission" date="2021-02" db="EMBL/GenBank/DDBJ databases">
        <authorList>
            <person name="Nowell W R."/>
        </authorList>
    </citation>
    <scope>NUCLEOTIDE SEQUENCE</scope>
</reference>
<dbReference type="CDD" id="cd00590">
    <property type="entry name" value="RRM_SF"/>
    <property type="match status" value="2"/>
</dbReference>
<name>A0A814QDD9_ADIRI</name>
<feature type="domain" description="RRM" evidence="2">
    <location>
        <begin position="651"/>
        <end position="739"/>
    </location>
</feature>
<comment type="caution">
    <text evidence="4">The sequence shown here is derived from an EMBL/GenBank/DDBJ whole genome shotgun (WGS) entry which is preliminary data.</text>
</comment>
<dbReference type="Gene3D" id="3.30.70.330">
    <property type="match status" value="2"/>
</dbReference>
<dbReference type="SMART" id="SM00558">
    <property type="entry name" value="JmjC"/>
    <property type="match status" value="1"/>
</dbReference>
<dbReference type="GO" id="GO:0005634">
    <property type="term" value="C:nucleus"/>
    <property type="evidence" value="ECO:0007669"/>
    <property type="project" value="TreeGrafter"/>
</dbReference>
<evidence type="ECO:0000256" key="1">
    <source>
        <dbReference type="PROSITE-ProRule" id="PRU00176"/>
    </source>
</evidence>
<organism evidence="4 5">
    <name type="scientific">Adineta ricciae</name>
    <name type="common">Rotifer</name>
    <dbReference type="NCBI Taxonomy" id="249248"/>
    <lineage>
        <taxon>Eukaryota</taxon>
        <taxon>Metazoa</taxon>
        <taxon>Spiralia</taxon>
        <taxon>Gnathifera</taxon>
        <taxon>Rotifera</taxon>
        <taxon>Eurotatoria</taxon>
        <taxon>Bdelloidea</taxon>
        <taxon>Adinetida</taxon>
        <taxon>Adinetidae</taxon>
        <taxon>Adineta</taxon>
    </lineage>
</organism>
<dbReference type="InterPro" id="IPR012677">
    <property type="entry name" value="Nucleotide-bd_a/b_plait_sf"/>
</dbReference>
<dbReference type="Pfam" id="PF02373">
    <property type="entry name" value="JmjC"/>
    <property type="match status" value="1"/>
</dbReference>
<dbReference type="PROSITE" id="PS50102">
    <property type="entry name" value="RRM"/>
    <property type="match status" value="1"/>
</dbReference>
<dbReference type="SUPFAM" id="SSF51197">
    <property type="entry name" value="Clavaminate synthase-like"/>
    <property type="match status" value="1"/>
</dbReference>
<accession>A0A814QDD9</accession>
<keyword evidence="1" id="KW-0694">RNA-binding</keyword>
<dbReference type="PROSITE" id="PS51184">
    <property type="entry name" value="JMJC"/>
    <property type="match status" value="1"/>
</dbReference>
<evidence type="ECO:0008006" key="6">
    <source>
        <dbReference type="Google" id="ProtNLM"/>
    </source>
</evidence>
<dbReference type="GO" id="GO:0000785">
    <property type="term" value="C:chromatin"/>
    <property type="evidence" value="ECO:0007669"/>
    <property type="project" value="TreeGrafter"/>
</dbReference>
<dbReference type="Gene3D" id="2.60.120.650">
    <property type="entry name" value="Cupin"/>
    <property type="match status" value="1"/>
</dbReference>
<dbReference type="InterPro" id="IPR035979">
    <property type="entry name" value="RBD_domain_sf"/>
</dbReference>
<gene>
    <name evidence="4" type="ORF">EDS130_LOCUS20879</name>
</gene>
<dbReference type="Proteomes" id="UP000663852">
    <property type="component" value="Unassembled WGS sequence"/>
</dbReference>
<feature type="domain" description="JmjC" evidence="3">
    <location>
        <begin position="169"/>
        <end position="324"/>
    </location>
</feature>
<protein>
    <recommendedName>
        <fullName evidence="6">RRM domain-containing protein</fullName>
    </recommendedName>
</protein>
<dbReference type="PANTHER" id="PTHR10694:SF7">
    <property type="entry name" value="[HISTONE H3]-TRIMETHYL-L-LYSINE(9) DEMETHYLASE"/>
    <property type="match status" value="1"/>
</dbReference>
<dbReference type="InterPro" id="IPR000504">
    <property type="entry name" value="RRM_dom"/>
</dbReference>
<dbReference type="SMART" id="SM00360">
    <property type="entry name" value="RRM"/>
    <property type="match status" value="2"/>
</dbReference>
<evidence type="ECO:0000259" key="2">
    <source>
        <dbReference type="PROSITE" id="PS50102"/>
    </source>
</evidence>
<dbReference type="AlphaFoldDB" id="A0A814QDD9"/>
<evidence type="ECO:0000313" key="4">
    <source>
        <dbReference type="EMBL" id="CAF1117765.1"/>
    </source>
</evidence>
<dbReference type="PANTHER" id="PTHR10694">
    <property type="entry name" value="LYSINE-SPECIFIC DEMETHYLASE"/>
    <property type="match status" value="1"/>
</dbReference>
<dbReference type="GO" id="GO:0010468">
    <property type="term" value="P:regulation of gene expression"/>
    <property type="evidence" value="ECO:0007669"/>
    <property type="project" value="TreeGrafter"/>
</dbReference>
<dbReference type="EMBL" id="CAJNOJ010000104">
    <property type="protein sequence ID" value="CAF1117765.1"/>
    <property type="molecule type" value="Genomic_DNA"/>
</dbReference>
<evidence type="ECO:0000313" key="5">
    <source>
        <dbReference type="Proteomes" id="UP000663852"/>
    </source>
</evidence>
<dbReference type="SUPFAM" id="SSF54928">
    <property type="entry name" value="RNA-binding domain, RBD"/>
    <property type="match status" value="1"/>
</dbReference>
<evidence type="ECO:0000259" key="3">
    <source>
        <dbReference type="PROSITE" id="PS51184"/>
    </source>
</evidence>